<keyword evidence="6" id="KW-0633">Potassium transport</keyword>
<feature type="transmembrane region" description="Helical" evidence="13">
    <location>
        <begin position="12"/>
        <end position="31"/>
    </location>
</feature>
<feature type="binding site" evidence="12">
    <location>
        <position position="111"/>
    </location>
    <ligand>
        <name>K(+)</name>
        <dbReference type="ChEBI" id="CHEBI:29103"/>
    </ligand>
</feature>
<evidence type="ECO:0000256" key="9">
    <source>
        <dbReference type="ARBA" id="ARBA00022989"/>
    </source>
</evidence>
<feature type="transmembrane region" description="Helical" evidence="13">
    <location>
        <begin position="332"/>
        <end position="353"/>
    </location>
</feature>
<evidence type="ECO:0000256" key="12">
    <source>
        <dbReference type="PIRSR" id="PIRSR006247-1"/>
    </source>
</evidence>
<dbReference type="Pfam" id="PF02386">
    <property type="entry name" value="TrkH"/>
    <property type="match status" value="1"/>
</dbReference>
<feature type="transmembrane region" description="Helical" evidence="13">
    <location>
        <begin position="393"/>
        <end position="413"/>
    </location>
</feature>
<feature type="transmembrane region" description="Helical" evidence="13">
    <location>
        <begin position="454"/>
        <end position="474"/>
    </location>
</feature>
<sequence length="485" mass="54065">MNSKMVKYVIGYILKLEAGFMLVPLALSFFYKEGFKLNGAYLLTIILLIVSSFLLSRKIPEDQRIYTQEGMVIVSVSWIALSFFGSLPFVFSERIPSFIDAFFETVAGFTTTGASVIADIEIIEKSLLFWVGFSHFIGGMGILVLALAILPKSSNQSLYIMKAEVPGPSVGKMVAKISHNSKILYIMYICITIIMIILLRVGGMPLFDSVIHAFGTVSTGGANIKNSSVGFYNSTYIHFILGTGMLLCAVNFNLFYALILKNYKQVYRNEELRAYLLIIFMSIIIICINIYPFYQNNIYMVRDVFFTVSSIITTTGYSTVDFNTWPMFSKTVLMILTFVGGCAGSTTGGIKVSRIVIVFKKVMGEVKKVGTPNRVIAVKMDGKKIPEEMFSKISTYLVIYIFIFLGIMLLISMEFSDFTSAFSVVSATFNNIGTGVGTLGDTFDYSSLSNISKIVLSISMLLGRLEIFPVLILFSPKIYKNRNYF</sequence>
<keyword evidence="8 12" id="KW-0630">Potassium</keyword>
<dbReference type="InterPro" id="IPR004772">
    <property type="entry name" value="TrkH"/>
</dbReference>
<feature type="binding site" evidence="12">
    <location>
        <position position="112"/>
    </location>
    <ligand>
        <name>K(+)</name>
        <dbReference type="ChEBI" id="CHEBI:29103"/>
    </ligand>
</feature>
<dbReference type="EMBL" id="LS483487">
    <property type="protein sequence ID" value="SQJ11030.1"/>
    <property type="molecule type" value="Genomic_DNA"/>
</dbReference>
<feature type="transmembrane region" description="Helical" evidence="13">
    <location>
        <begin position="71"/>
        <end position="91"/>
    </location>
</feature>
<keyword evidence="4" id="KW-1003">Cell membrane</keyword>
<dbReference type="GO" id="GO:0046872">
    <property type="term" value="F:metal ion binding"/>
    <property type="evidence" value="ECO:0007669"/>
    <property type="project" value="UniProtKB-KW"/>
</dbReference>
<protein>
    <submittedName>
        <fullName evidence="14">Trk system potassium uptake protein trkG</fullName>
    </submittedName>
</protein>
<dbReference type="KEGG" id="ful:C4N20_03235"/>
<evidence type="ECO:0000256" key="4">
    <source>
        <dbReference type="ARBA" id="ARBA00022475"/>
    </source>
</evidence>
<reference evidence="14 15" key="1">
    <citation type="submission" date="2018-06" db="EMBL/GenBank/DDBJ databases">
        <authorList>
            <consortium name="Pathogen Informatics"/>
            <person name="Doyle S."/>
        </authorList>
    </citation>
    <scope>NUCLEOTIDE SEQUENCE [LARGE SCALE GENOMIC DNA]</scope>
    <source>
        <strain evidence="14 15">NCTC12112</strain>
    </source>
</reference>
<comment type="similarity">
    <text evidence="2">Belongs to the TrkH potassium transport family.</text>
</comment>
<keyword evidence="7 13" id="KW-0812">Transmembrane</keyword>
<gene>
    <name evidence="14" type="primary">trkG_2</name>
    <name evidence="14" type="ORF">NCTC12112_02530</name>
</gene>
<keyword evidence="9 13" id="KW-1133">Transmembrane helix</keyword>
<feature type="binding site" evidence="12">
    <location>
        <position position="315"/>
    </location>
    <ligand>
        <name>K(+)</name>
        <dbReference type="ChEBI" id="CHEBI:29103"/>
    </ligand>
</feature>
<evidence type="ECO:0000256" key="10">
    <source>
        <dbReference type="ARBA" id="ARBA00023065"/>
    </source>
</evidence>
<dbReference type="RefSeq" id="WP_005980918.1">
    <property type="nucleotide sequence ID" value="NZ_CABKNW010000005.1"/>
</dbReference>
<keyword evidence="12" id="KW-0479">Metal-binding</keyword>
<accession>A0AAX2JEY5</accession>
<feature type="transmembrane region" description="Helical" evidence="13">
    <location>
        <begin position="236"/>
        <end position="260"/>
    </location>
</feature>
<keyword evidence="5" id="KW-0997">Cell inner membrane</keyword>
<evidence type="ECO:0000256" key="2">
    <source>
        <dbReference type="ARBA" id="ARBA00009137"/>
    </source>
</evidence>
<dbReference type="GeneID" id="78453808"/>
<evidence type="ECO:0000256" key="11">
    <source>
        <dbReference type="ARBA" id="ARBA00023136"/>
    </source>
</evidence>
<feature type="binding site" evidence="12">
    <location>
        <position position="431"/>
    </location>
    <ligand>
        <name>K(+)</name>
        <dbReference type="ChEBI" id="CHEBI:29103"/>
    </ligand>
</feature>
<dbReference type="PANTHER" id="PTHR32024:SF2">
    <property type="entry name" value="TRK SYSTEM POTASSIUM UPTAKE PROTEIN TRKG-RELATED"/>
    <property type="match status" value="1"/>
</dbReference>
<evidence type="ECO:0000313" key="15">
    <source>
        <dbReference type="Proteomes" id="UP000249008"/>
    </source>
</evidence>
<dbReference type="PIRSF" id="PIRSF006247">
    <property type="entry name" value="TrkH"/>
    <property type="match status" value="1"/>
</dbReference>
<evidence type="ECO:0000256" key="1">
    <source>
        <dbReference type="ARBA" id="ARBA00004429"/>
    </source>
</evidence>
<evidence type="ECO:0000256" key="3">
    <source>
        <dbReference type="ARBA" id="ARBA00022448"/>
    </source>
</evidence>
<feature type="transmembrane region" description="Helical" evidence="13">
    <location>
        <begin position="272"/>
        <end position="294"/>
    </location>
</feature>
<dbReference type="PANTHER" id="PTHR32024">
    <property type="entry name" value="TRK SYSTEM POTASSIUM UPTAKE PROTEIN TRKG-RELATED"/>
    <property type="match status" value="1"/>
</dbReference>
<feature type="transmembrane region" description="Helical" evidence="13">
    <location>
        <begin position="183"/>
        <end position="202"/>
    </location>
</feature>
<evidence type="ECO:0000313" key="14">
    <source>
        <dbReference type="EMBL" id="SQJ11030.1"/>
    </source>
</evidence>
<feature type="binding site" evidence="12">
    <location>
        <position position="220"/>
    </location>
    <ligand>
        <name>K(+)</name>
        <dbReference type="ChEBI" id="CHEBI:29103"/>
    </ligand>
</feature>
<proteinExistence type="inferred from homology"/>
<evidence type="ECO:0000256" key="8">
    <source>
        <dbReference type="ARBA" id="ARBA00022958"/>
    </source>
</evidence>
<feature type="transmembrane region" description="Helical" evidence="13">
    <location>
        <begin position="127"/>
        <end position="150"/>
    </location>
</feature>
<dbReference type="GO" id="GO:0005886">
    <property type="term" value="C:plasma membrane"/>
    <property type="evidence" value="ECO:0007669"/>
    <property type="project" value="UniProtKB-SubCell"/>
</dbReference>
<feature type="binding site" evidence="12">
    <location>
        <position position="314"/>
    </location>
    <ligand>
        <name>K(+)</name>
        <dbReference type="ChEBI" id="CHEBI:29103"/>
    </ligand>
</feature>
<dbReference type="GO" id="GO:0015379">
    <property type="term" value="F:potassium:chloride symporter activity"/>
    <property type="evidence" value="ECO:0007669"/>
    <property type="project" value="InterPro"/>
</dbReference>
<feature type="transmembrane region" description="Helical" evidence="13">
    <location>
        <begin position="37"/>
        <end position="55"/>
    </location>
</feature>
<organism evidence="14 15">
    <name type="scientific">Fusobacterium ulcerans</name>
    <dbReference type="NCBI Taxonomy" id="861"/>
    <lineage>
        <taxon>Bacteria</taxon>
        <taxon>Fusobacteriati</taxon>
        <taxon>Fusobacteriota</taxon>
        <taxon>Fusobacteriia</taxon>
        <taxon>Fusobacteriales</taxon>
        <taxon>Fusobacteriaceae</taxon>
        <taxon>Fusobacterium</taxon>
    </lineage>
</organism>
<name>A0AAX2JEY5_9FUSO</name>
<dbReference type="InterPro" id="IPR003445">
    <property type="entry name" value="Cat_transpt"/>
</dbReference>
<keyword evidence="3" id="KW-0813">Transport</keyword>
<evidence type="ECO:0000256" key="7">
    <source>
        <dbReference type="ARBA" id="ARBA00022692"/>
    </source>
</evidence>
<dbReference type="AlphaFoldDB" id="A0AAX2JEY5"/>
<evidence type="ECO:0000256" key="5">
    <source>
        <dbReference type="ARBA" id="ARBA00022519"/>
    </source>
</evidence>
<evidence type="ECO:0000256" key="6">
    <source>
        <dbReference type="ARBA" id="ARBA00022538"/>
    </source>
</evidence>
<keyword evidence="11 13" id="KW-0472">Membrane</keyword>
<keyword evidence="10" id="KW-0406">Ion transport</keyword>
<dbReference type="Proteomes" id="UP000249008">
    <property type="component" value="Chromosome 1"/>
</dbReference>
<evidence type="ECO:0000256" key="13">
    <source>
        <dbReference type="SAM" id="Phobius"/>
    </source>
</evidence>
<comment type="subcellular location">
    <subcellularLocation>
        <location evidence="1">Cell inner membrane</location>
        <topology evidence="1">Multi-pass membrane protein</topology>
    </subcellularLocation>
</comment>